<dbReference type="InterPro" id="IPR000490">
    <property type="entry name" value="Glyco_hydro_17"/>
</dbReference>
<evidence type="ECO:0000313" key="11">
    <source>
        <dbReference type="Proteomes" id="UP000515211"/>
    </source>
</evidence>
<dbReference type="RefSeq" id="XP_015952782.3">
    <property type="nucleotide sequence ID" value="XM_016097296.3"/>
</dbReference>
<dbReference type="GO" id="GO:0005975">
    <property type="term" value="P:carbohydrate metabolic process"/>
    <property type="evidence" value="ECO:0007669"/>
    <property type="project" value="InterPro"/>
</dbReference>
<proteinExistence type="inferred from homology"/>
<evidence type="ECO:0000256" key="6">
    <source>
        <dbReference type="ARBA" id="ARBA00033335"/>
    </source>
</evidence>
<reference evidence="12" key="2">
    <citation type="submission" date="2025-08" db="UniProtKB">
        <authorList>
            <consortium name="RefSeq"/>
        </authorList>
    </citation>
    <scope>IDENTIFICATION</scope>
    <source>
        <tissue evidence="12">Whole plant</tissue>
    </source>
</reference>
<dbReference type="PANTHER" id="PTHR32227">
    <property type="entry name" value="GLUCAN ENDO-1,3-BETA-GLUCOSIDASE BG1-RELATED-RELATED"/>
    <property type="match status" value="1"/>
</dbReference>
<evidence type="ECO:0000256" key="9">
    <source>
        <dbReference type="RuleBase" id="RU004336"/>
    </source>
</evidence>
<protein>
    <recommendedName>
        <fullName evidence="3">glucan endo-1,3-beta-D-glucosidase</fullName>
        <ecNumber evidence="3">3.2.1.39</ecNumber>
    </recommendedName>
    <alternativeName>
        <fullName evidence="6">(1-&gt;3)-beta-glucan endohydrolase</fullName>
    </alternativeName>
    <alternativeName>
        <fullName evidence="7">Beta-1,3-endoglucanase</fullName>
    </alternativeName>
</protein>
<dbReference type="Pfam" id="PF00332">
    <property type="entry name" value="Glyco_hydro_17"/>
    <property type="match status" value="1"/>
</dbReference>
<evidence type="ECO:0000256" key="3">
    <source>
        <dbReference type="ARBA" id="ARBA00012780"/>
    </source>
</evidence>
<dbReference type="EC" id="3.2.1.39" evidence="3"/>
<dbReference type="AlphaFoldDB" id="A0A6P4CK06"/>
<evidence type="ECO:0000256" key="5">
    <source>
        <dbReference type="ARBA" id="ARBA00023295"/>
    </source>
</evidence>
<evidence type="ECO:0000256" key="7">
    <source>
        <dbReference type="ARBA" id="ARBA00033417"/>
    </source>
</evidence>
<keyword evidence="11" id="KW-1185">Reference proteome</keyword>
<evidence type="ECO:0000256" key="1">
    <source>
        <dbReference type="ARBA" id="ARBA00000382"/>
    </source>
</evidence>
<evidence type="ECO:0000256" key="8">
    <source>
        <dbReference type="RuleBase" id="RU004335"/>
    </source>
</evidence>
<accession>A0A6P4CK06</accession>
<dbReference type="InterPro" id="IPR044965">
    <property type="entry name" value="Glyco_hydro_17_plant"/>
</dbReference>
<feature type="chain" id="PRO_5039299601" description="glucan endo-1,3-beta-D-glucosidase" evidence="10">
    <location>
        <begin position="21"/>
        <end position="336"/>
    </location>
</feature>
<dbReference type="GeneID" id="107477305"/>
<gene>
    <name evidence="12" type="primary">LOC107477305</name>
</gene>
<dbReference type="FunFam" id="3.20.20.80:FF:000010">
    <property type="entry name" value="glucan endo-1,3-beta-glucosidase, basic"/>
    <property type="match status" value="1"/>
</dbReference>
<reference evidence="11" key="1">
    <citation type="journal article" date="2016" name="Nat. Genet.">
        <title>The genome sequences of Arachis duranensis and Arachis ipaensis, the diploid ancestors of cultivated peanut.</title>
        <authorList>
            <person name="Bertioli D.J."/>
            <person name="Cannon S.B."/>
            <person name="Froenicke L."/>
            <person name="Huang G."/>
            <person name="Farmer A.D."/>
            <person name="Cannon E.K."/>
            <person name="Liu X."/>
            <person name="Gao D."/>
            <person name="Clevenger J."/>
            <person name="Dash S."/>
            <person name="Ren L."/>
            <person name="Moretzsohn M.C."/>
            <person name="Shirasawa K."/>
            <person name="Huang W."/>
            <person name="Vidigal B."/>
            <person name="Abernathy B."/>
            <person name="Chu Y."/>
            <person name="Niederhuth C.E."/>
            <person name="Umale P."/>
            <person name="Araujo A.C."/>
            <person name="Kozik A."/>
            <person name="Kim K.D."/>
            <person name="Burow M.D."/>
            <person name="Varshney R.K."/>
            <person name="Wang X."/>
            <person name="Zhang X."/>
            <person name="Barkley N."/>
            <person name="Guimaraes P.M."/>
            <person name="Isobe S."/>
            <person name="Guo B."/>
            <person name="Liao B."/>
            <person name="Stalker H.T."/>
            <person name="Schmitz R.J."/>
            <person name="Scheffler B.E."/>
            <person name="Leal-Bertioli S.C."/>
            <person name="Xun X."/>
            <person name="Jackson S.A."/>
            <person name="Michelmore R."/>
            <person name="Ozias-Akins P."/>
        </authorList>
    </citation>
    <scope>NUCLEOTIDE SEQUENCE [LARGE SCALE GENOMIC DNA]</scope>
    <source>
        <strain evidence="11">cv. V14167</strain>
    </source>
</reference>
<organism evidence="11 12">
    <name type="scientific">Arachis duranensis</name>
    <name type="common">Wild peanut</name>
    <dbReference type="NCBI Taxonomy" id="130453"/>
    <lineage>
        <taxon>Eukaryota</taxon>
        <taxon>Viridiplantae</taxon>
        <taxon>Streptophyta</taxon>
        <taxon>Embryophyta</taxon>
        <taxon>Tracheophyta</taxon>
        <taxon>Spermatophyta</taxon>
        <taxon>Magnoliopsida</taxon>
        <taxon>eudicotyledons</taxon>
        <taxon>Gunneridae</taxon>
        <taxon>Pentapetalae</taxon>
        <taxon>rosids</taxon>
        <taxon>fabids</taxon>
        <taxon>Fabales</taxon>
        <taxon>Fabaceae</taxon>
        <taxon>Papilionoideae</taxon>
        <taxon>50 kb inversion clade</taxon>
        <taxon>dalbergioids sensu lato</taxon>
        <taxon>Dalbergieae</taxon>
        <taxon>Pterocarpus clade</taxon>
        <taxon>Arachis</taxon>
    </lineage>
</organism>
<keyword evidence="4 9" id="KW-0378">Hydrolase</keyword>
<keyword evidence="10" id="KW-0732">Signal</keyword>
<feature type="signal peptide" evidence="10">
    <location>
        <begin position="1"/>
        <end position="20"/>
    </location>
</feature>
<dbReference type="Proteomes" id="UP000515211">
    <property type="component" value="Chromosome 3"/>
</dbReference>
<dbReference type="InterPro" id="IPR017853">
    <property type="entry name" value="GH"/>
</dbReference>
<evidence type="ECO:0000256" key="2">
    <source>
        <dbReference type="ARBA" id="ARBA00008773"/>
    </source>
</evidence>
<sequence>MLFMFFLGLLLSIGLEFIAAQSPEPGICYGVNGNNLPSKKETIDIFKSNGITKIRIYFPDAEALEALRGSNIELTVDVAKESLQAISSDPNAAKGWVNTNIVPYSQDVRFKYITVGNEIHPGDVEAQYILSGMQNIHDALASSNLGQIKVSTSIDLSLLGNSYPPSDGAFSEAATAYMQQIVNFLVPNGSPLLANIYPYFAYASDQVNIPLEYALFTQQGNNAVGYQNLFDAMLDSTYAALEKIGANNLQIVVSESGWPSSGGVGASIQNGGAYYQNLINHVKSGTGTPKRPNQPIETYLFAMWDENLKPGAETERHFGLLHADKSRKYELHFHGN</sequence>
<name>A0A6P4CK06_ARADU</name>
<dbReference type="GO" id="GO:0042973">
    <property type="term" value="F:glucan endo-1,3-beta-D-glucosidase activity"/>
    <property type="evidence" value="ECO:0007669"/>
    <property type="project" value="UniProtKB-EC"/>
</dbReference>
<dbReference type="SUPFAM" id="SSF51445">
    <property type="entry name" value="(Trans)glycosidases"/>
    <property type="match status" value="1"/>
</dbReference>
<evidence type="ECO:0000256" key="10">
    <source>
        <dbReference type="SAM" id="SignalP"/>
    </source>
</evidence>
<dbReference type="PROSITE" id="PS00587">
    <property type="entry name" value="GLYCOSYL_HYDROL_F17"/>
    <property type="match status" value="1"/>
</dbReference>
<evidence type="ECO:0000256" key="4">
    <source>
        <dbReference type="ARBA" id="ARBA00022801"/>
    </source>
</evidence>
<dbReference type="Gene3D" id="3.20.20.80">
    <property type="entry name" value="Glycosidases"/>
    <property type="match status" value="1"/>
</dbReference>
<comment type="catalytic activity">
    <reaction evidence="1">
        <text>Hydrolysis of (1-&gt;3)-beta-D-glucosidic linkages in (1-&gt;3)-beta-D-glucans.</text>
        <dbReference type="EC" id="3.2.1.39"/>
    </reaction>
</comment>
<comment type="similarity">
    <text evidence="2 8">Belongs to the glycosyl hydrolase 17 family.</text>
</comment>
<keyword evidence="5 9" id="KW-0326">Glycosidase</keyword>
<dbReference type="KEGG" id="adu:107477305"/>
<evidence type="ECO:0000313" key="12">
    <source>
        <dbReference type="RefSeq" id="XP_015952782.3"/>
    </source>
</evidence>